<evidence type="ECO:0000313" key="2">
    <source>
        <dbReference type="EMBL" id="TDL88146.1"/>
    </source>
</evidence>
<sequence length="90" mass="8177">MKKIISVAVVTLMVSAGMGFAQAASDPSGAAVIDPATSGGGLSGAGAGVGGGVGVGVAVGAPLATMAIGIAAVESSQGSDSQPTSTTTTN</sequence>
<organism evidence="2 3">
    <name type="scientific">Meridianimarinicoccus aquatilis</name>
    <dbReference type="NCBI Taxonomy" id="2552766"/>
    <lineage>
        <taxon>Bacteria</taxon>
        <taxon>Pseudomonadati</taxon>
        <taxon>Pseudomonadota</taxon>
        <taxon>Alphaproteobacteria</taxon>
        <taxon>Rhodobacterales</taxon>
        <taxon>Paracoccaceae</taxon>
        <taxon>Meridianimarinicoccus</taxon>
    </lineage>
</organism>
<keyword evidence="3" id="KW-1185">Reference proteome</keyword>
<dbReference type="EMBL" id="SMZO01000016">
    <property type="protein sequence ID" value="TDL88146.1"/>
    <property type="molecule type" value="Genomic_DNA"/>
</dbReference>
<dbReference type="AlphaFoldDB" id="A0A4R6B088"/>
<comment type="caution">
    <text evidence="2">The sequence shown here is derived from an EMBL/GenBank/DDBJ whole genome shotgun (WGS) entry which is preliminary data.</text>
</comment>
<dbReference type="RefSeq" id="WP_133342560.1">
    <property type="nucleotide sequence ID" value="NZ_SMZO01000016.1"/>
</dbReference>
<keyword evidence="1" id="KW-0732">Signal</keyword>
<evidence type="ECO:0000256" key="1">
    <source>
        <dbReference type="SAM" id="SignalP"/>
    </source>
</evidence>
<gene>
    <name evidence="2" type="ORF">E2L05_08880</name>
</gene>
<reference evidence="2 3" key="1">
    <citation type="submission" date="2019-03" db="EMBL/GenBank/DDBJ databases">
        <title>Rhodobacteraceae bacterium SM1902, a new member of the family Rhodobacteraceae isolated from Yantai.</title>
        <authorList>
            <person name="Sun Y."/>
        </authorList>
    </citation>
    <scope>NUCLEOTIDE SEQUENCE [LARGE SCALE GENOMIC DNA]</scope>
    <source>
        <strain evidence="2 3">SM1902</strain>
    </source>
</reference>
<name>A0A4R6B088_9RHOB</name>
<dbReference type="Proteomes" id="UP000294562">
    <property type="component" value="Unassembled WGS sequence"/>
</dbReference>
<accession>A0A4R6B088</accession>
<evidence type="ECO:0000313" key="3">
    <source>
        <dbReference type="Proteomes" id="UP000294562"/>
    </source>
</evidence>
<evidence type="ECO:0008006" key="4">
    <source>
        <dbReference type="Google" id="ProtNLM"/>
    </source>
</evidence>
<feature type="signal peptide" evidence="1">
    <location>
        <begin position="1"/>
        <end position="23"/>
    </location>
</feature>
<feature type="chain" id="PRO_5020790168" description="Exopolysaccharide production protein YjbE" evidence="1">
    <location>
        <begin position="24"/>
        <end position="90"/>
    </location>
</feature>
<proteinExistence type="predicted"/>
<protein>
    <recommendedName>
        <fullName evidence="4">Exopolysaccharide production protein YjbE</fullName>
    </recommendedName>
</protein>